<keyword evidence="15" id="KW-1185">Reference proteome</keyword>
<organism evidence="14 15">
    <name type="scientific">Thiohalophilus thiocyanatoxydans</name>
    <dbReference type="NCBI Taxonomy" id="381308"/>
    <lineage>
        <taxon>Bacteria</taxon>
        <taxon>Pseudomonadati</taxon>
        <taxon>Pseudomonadota</taxon>
        <taxon>Gammaproteobacteria</taxon>
        <taxon>Thiohalomonadales</taxon>
        <taxon>Thiohalophilaceae</taxon>
        <taxon>Thiohalophilus</taxon>
    </lineage>
</organism>
<evidence type="ECO:0000256" key="1">
    <source>
        <dbReference type="ARBA" id="ARBA00007532"/>
    </source>
</evidence>
<dbReference type="GO" id="GO:0004362">
    <property type="term" value="F:glutathione-disulfide reductase (NADPH) activity"/>
    <property type="evidence" value="ECO:0007669"/>
    <property type="project" value="InterPro"/>
</dbReference>
<dbReference type="InterPro" id="IPR001100">
    <property type="entry name" value="Pyr_nuc-diS_OxRdtase"/>
</dbReference>
<evidence type="ECO:0000259" key="13">
    <source>
        <dbReference type="Pfam" id="PF07992"/>
    </source>
</evidence>
<evidence type="ECO:0000256" key="8">
    <source>
        <dbReference type="PIRSR" id="PIRSR000350-2"/>
    </source>
</evidence>
<dbReference type="PANTHER" id="PTHR42737:SF2">
    <property type="entry name" value="GLUTATHIONE REDUCTASE"/>
    <property type="match status" value="1"/>
</dbReference>
<name>A0A4V6QBZ1_9GAMM</name>
<keyword evidence="5 11" id="KW-0560">Oxidoreductase</keyword>
<dbReference type="InterPro" id="IPR016156">
    <property type="entry name" value="FAD/NAD-linked_Rdtase_dimer_sf"/>
</dbReference>
<dbReference type="Gene3D" id="3.50.50.60">
    <property type="entry name" value="FAD/NAD(P)-binding domain"/>
    <property type="match status" value="2"/>
</dbReference>
<sequence>MSKHFDLISIGAGSGGLSAAERAAEYGKTTAVIENNKLGGTCVNVGCVPKKVMWFAAGVAETLQDASGYGFDVSLNQFDWGKLVEAREGYINGITDWYGNYLKDSNIEHIQGTARFTDPHTLDVDGERYTADHIVISPGGYPVVPDVPGAEHGITSDGFFALKEQPKRVAVVGAGYIAVELAGVLNSLGSEVSMLLRRDHFLSDFDAMLRETLMEEMMNAGVNIMSRVNVERVEKQNDGTLTIHCQSGVTLEDYDCLIWAIGRAPNTADLDLDAAGVQYNNDGTIPADAYQQTNVEGVYAVGDVIGKAQLTPVAIAASRRLSDRLFNNMPERRLDYENIPTVMFTHPPIGTIGLTEDEAREVHGDAVKIYQTGFTAMYHAFSPHPQRTAMKLVCVGAEEKVVGCHIIGMGADEMLQGFGVAIKMGATKKDFDNCVALHPTSSEELVTLR</sequence>
<evidence type="ECO:0000256" key="6">
    <source>
        <dbReference type="ARBA" id="ARBA00023157"/>
    </source>
</evidence>
<feature type="domain" description="Pyridine nucleotide-disulphide oxidoreductase dimerisation" evidence="12">
    <location>
        <begin position="339"/>
        <end position="448"/>
    </location>
</feature>
<dbReference type="EMBL" id="SOQX01000001">
    <property type="protein sequence ID" value="TDY03895.1"/>
    <property type="molecule type" value="Genomic_DNA"/>
</dbReference>
<keyword evidence="9" id="KW-0520">NAD</keyword>
<keyword evidence="7 11" id="KW-0676">Redox-active center</keyword>
<dbReference type="GO" id="GO:0034599">
    <property type="term" value="P:cellular response to oxidative stress"/>
    <property type="evidence" value="ECO:0007669"/>
    <property type="project" value="TreeGrafter"/>
</dbReference>
<dbReference type="Proteomes" id="UP000294914">
    <property type="component" value="Unassembled WGS sequence"/>
</dbReference>
<dbReference type="PRINTS" id="PR00411">
    <property type="entry name" value="PNDRDTASEI"/>
</dbReference>
<evidence type="ECO:0000256" key="11">
    <source>
        <dbReference type="RuleBase" id="RU003691"/>
    </source>
</evidence>
<keyword evidence="9" id="KW-0547">Nucleotide-binding</keyword>
<keyword evidence="3 11" id="KW-0285">Flavoprotein</keyword>
<dbReference type="PANTHER" id="PTHR42737">
    <property type="entry name" value="GLUTATHIONE REDUCTASE"/>
    <property type="match status" value="1"/>
</dbReference>
<dbReference type="NCBIfam" id="TIGR01421">
    <property type="entry name" value="gluta_reduc_1"/>
    <property type="match status" value="1"/>
</dbReference>
<evidence type="ECO:0000313" key="14">
    <source>
        <dbReference type="EMBL" id="TDY03895.1"/>
    </source>
</evidence>
<evidence type="ECO:0000256" key="10">
    <source>
        <dbReference type="PIRSR" id="PIRSR000350-4"/>
    </source>
</evidence>
<keyword evidence="4 9" id="KW-0274">FAD</keyword>
<dbReference type="InterPro" id="IPR012999">
    <property type="entry name" value="Pyr_OxRdtase_I_AS"/>
</dbReference>
<comment type="caution">
    <text evidence="14">The sequence shown here is derived from an EMBL/GenBank/DDBJ whole genome shotgun (WGS) entry which is preliminary data.</text>
</comment>
<evidence type="ECO:0000256" key="2">
    <source>
        <dbReference type="ARBA" id="ARBA00011738"/>
    </source>
</evidence>
<dbReference type="FunFam" id="3.50.50.60:FF:000235">
    <property type="entry name" value="Glutathione reductase"/>
    <property type="match status" value="1"/>
</dbReference>
<dbReference type="AlphaFoldDB" id="A0A4V6QBZ1"/>
<evidence type="ECO:0000256" key="7">
    <source>
        <dbReference type="ARBA" id="ARBA00023284"/>
    </source>
</evidence>
<comment type="cofactor">
    <cofactor evidence="9">
        <name>FAD</name>
        <dbReference type="ChEBI" id="CHEBI:57692"/>
    </cofactor>
    <text evidence="9">Binds 1 FAD per subunit.</text>
</comment>
<evidence type="ECO:0000256" key="9">
    <source>
        <dbReference type="PIRSR" id="PIRSR000350-3"/>
    </source>
</evidence>
<evidence type="ECO:0000256" key="5">
    <source>
        <dbReference type="ARBA" id="ARBA00023002"/>
    </source>
</evidence>
<comment type="similarity">
    <text evidence="1 11">Belongs to the class-I pyridine nucleotide-disulfide oxidoreductase family.</text>
</comment>
<dbReference type="RefSeq" id="WP_134080466.1">
    <property type="nucleotide sequence ID" value="NZ_SOQX01000001.1"/>
</dbReference>
<dbReference type="Pfam" id="PF02852">
    <property type="entry name" value="Pyr_redox_dim"/>
    <property type="match status" value="1"/>
</dbReference>
<dbReference type="InterPro" id="IPR004099">
    <property type="entry name" value="Pyr_nucl-diS_OxRdtase_dimer"/>
</dbReference>
<dbReference type="GO" id="GO:0045454">
    <property type="term" value="P:cell redox homeostasis"/>
    <property type="evidence" value="ECO:0007669"/>
    <property type="project" value="InterPro"/>
</dbReference>
<dbReference type="InterPro" id="IPR046952">
    <property type="entry name" value="GSHR/TRXR-like"/>
</dbReference>
<dbReference type="SUPFAM" id="SSF55424">
    <property type="entry name" value="FAD/NAD-linked reductases, dimerisation (C-terminal) domain"/>
    <property type="match status" value="1"/>
</dbReference>
<feature type="binding site" evidence="9">
    <location>
        <position position="303"/>
    </location>
    <ligand>
        <name>FAD</name>
        <dbReference type="ChEBI" id="CHEBI:57692"/>
    </ligand>
</feature>
<evidence type="ECO:0000256" key="3">
    <source>
        <dbReference type="ARBA" id="ARBA00022630"/>
    </source>
</evidence>
<feature type="disulfide bond" description="Redox-active" evidence="10">
    <location>
        <begin position="42"/>
        <end position="47"/>
    </location>
</feature>
<dbReference type="NCBIfam" id="NF004776">
    <property type="entry name" value="PRK06116.1"/>
    <property type="match status" value="1"/>
</dbReference>
<feature type="active site" description="Proton acceptor" evidence="8">
    <location>
        <position position="438"/>
    </location>
</feature>
<dbReference type="InterPro" id="IPR036188">
    <property type="entry name" value="FAD/NAD-bd_sf"/>
</dbReference>
<gene>
    <name evidence="14" type="ORF">EDC23_0266</name>
</gene>
<dbReference type="GO" id="GO:0006749">
    <property type="term" value="P:glutathione metabolic process"/>
    <property type="evidence" value="ECO:0007669"/>
    <property type="project" value="InterPro"/>
</dbReference>
<evidence type="ECO:0000313" key="15">
    <source>
        <dbReference type="Proteomes" id="UP000294914"/>
    </source>
</evidence>
<dbReference type="GO" id="GO:0005829">
    <property type="term" value="C:cytosol"/>
    <property type="evidence" value="ECO:0007669"/>
    <property type="project" value="TreeGrafter"/>
</dbReference>
<protein>
    <submittedName>
        <fullName evidence="14">NADPH-glutathione reductase</fullName>
    </submittedName>
</protein>
<keyword evidence="6" id="KW-1015">Disulfide bond</keyword>
<feature type="binding site" evidence="9">
    <location>
        <position position="262"/>
    </location>
    <ligand>
        <name>NAD(+)</name>
        <dbReference type="ChEBI" id="CHEBI:57540"/>
    </ligand>
</feature>
<dbReference type="PRINTS" id="PR00368">
    <property type="entry name" value="FADPNR"/>
</dbReference>
<dbReference type="InterPro" id="IPR023753">
    <property type="entry name" value="FAD/NAD-binding_dom"/>
</dbReference>
<accession>A0A4V6QBZ1</accession>
<dbReference type="GO" id="GO:0050660">
    <property type="term" value="F:flavin adenine dinucleotide binding"/>
    <property type="evidence" value="ECO:0007669"/>
    <property type="project" value="InterPro"/>
</dbReference>
<dbReference type="GO" id="GO:0050661">
    <property type="term" value="F:NADP binding"/>
    <property type="evidence" value="ECO:0007669"/>
    <property type="project" value="InterPro"/>
</dbReference>
<dbReference type="PIRSF" id="PIRSF000350">
    <property type="entry name" value="Mercury_reductase_MerA"/>
    <property type="match status" value="1"/>
</dbReference>
<reference evidence="14 15" key="1">
    <citation type="submission" date="2019-03" db="EMBL/GenBank/DDBJ databases">
        <title>Genomic Encyclopedia of Type Strains, Phase IV (KMG-IV): sequencing the most valuable type-strain genomes for metagenomic binning, comparative biology and taxonomic classification.</title>
        <authorList>
            <person name="Goeker M."/>
        </authorList>
    </citation>
    <scope>NUCLEOTIDE SEQUENCE [LARGE SCALE GENOMIC DNA]</scope>
    <source>
        <strain evidence="14 15">DSM 16326</strain>
    </source>
</reference>
<dbReference type="SUPFAM" id="SSF51905">
    <property type="entry name" value="FAD/NAD(P)-binding domain"/>
    <property type="match status" value="1"/>
</dbReference>
<feature type="binding site" evidence="9">
    <location>
        <begin position="173"/>
        <end position="180"/>
    </location>
    <ligand>
        <name>NAD(+)</name>
        <dbReference type="ChEBI" id="CHEBI:57540"/>
    </ligand>
</feature>
<dbReference type="PROSITE" id="PS00076">
    <property type="entry name" value="PYRIDINE_REDOX_1"/>
    <property type="match status" value="1"/>
</dbReference>
<dbReference type="Pfam" id="PF07992">
    <property type="entry name" value="Pyr_redox_2"/>
    <property type="match status" value="1"/>
</dbReference>
<evidence type="ECO:0000256" key="4">
    <source>
        <dbReference type="ARBA" id="ARBA00022827"/>
    </source>
</evidence>
<dbReference type="InterPro" id="IPR006322">
    <property type="entry name" value="Glutathione_Rdtase_euk/bac"/>
</dbReference>
<proteinExistence type="inferred from homology"/>
<comment type="subunit">
    <text evidence="2">Homodimer.</text>
</comment>
<feature type="domain" description="FAD/NAD(P)-binding" evidence="13">
    <location>
        <begin position="6"/>
        <end position="316"/>
    </location>
</feature>
<dbReference type="FunFam" id="3.30.390.30:FF:000003">
    <property type="entry name" value="Glutathione reductase"/>
    <property type="match status" value="1"/>
</dbReference>
<feature type="binding site" evidence="9">
    <location>
        <position position="51"/>
    </location>
    <ligand>
        <name>FAD</name>
        <dbReference type="ChEBI" id="CHEBI:57692"/>
    </ligand>
</feature>
<dbReference type="OrthoDB" id="9800167at2"/>
<evidence type="ECO:0000259" key="12">
    <source>
        <dbReference type="Pfam" id="PF02852"/>
    </source>
</evidence>
<dbReference type="Gene3D" id="3.30.390.30">
    <property type="match status" value="1"/>
</dbReference>